<protein>
    <submittedName>
        <fullName evidence="1">Uncharacterized protein</fullName>
    </submittedName>
</protein>
<gene>
    <name evidence="1" type="ORF">OSTQU699_LOCUS3502</name>
</gene>
<dbReference type="AlphaFoldDB" id="A0A8S1J3Q6"/>
<accession>A0A8S1J3Q6</accession>
<evidence type="ECO:0000313" key="1">
    <source>
        <dbReference type="EMBL" id="CAD7698141.1"/>
    </source>
</evidence>
<sequence length="104" mass="11543">MGPKSWRASPERAGCEVIFKSVSDVESLAPAALAGRTGHRIEIQARDVLVSRDAEGVEARWRTLRTEFLAQAQQMVSRGLLLRRKIRGGLRLQVRSSKDPLGSF</sequence>
<name>A0A8S1J3Q6_9CHLO</name>
<proteinExistence type="predicted"/>
<dbReference type="EMBL" id="CAJHUC010000768">
    <property type="protein sequence ID" value="CAD7698141.1"/>
    <property type="molecule type" value="Genomic_DNA"/>
</dbReference>
<evidence type="ECO:0000313" key="2">
    <source>
        <dbReference type="Proteomes" id="UP000708148"/>
    </source>
</evidence>
<dbReference type="Proteomes" id="UP000708148">
    <property type="component" value="Unassembled WGS sequence"/>
</dbReference>
<comment type="caution">
    <text evidence="1">The sequence shown here is derived from an EMBL/GenBank/DDBJ whole genome shotgun (WGS) entry which is preliminary data.</text>
</comment>
<reference evidence="1" key="1">
    <citation type="submission" date="2020-12" db="EMBL/GenBank/DDBJ databases">
        <authorList>
            <person name="Iha C."/>
        </authorList>
    </citation>
    <scope>NUCLEOTIDE SEQUENCE</scope>
</reference>
<organism evidence="1 2">
    <name type="scientific">Ostreobium quekettii</name>
    <dbReference type="NCBI Taxonomy" id="121088"/>
    <lineage>
        <taxon>Eukaryota</taxon>
        <taxon>Viridiplantae</taxon>
        <taxon>Chlorophyta</taxon>
        <taxon>core chlorophytes</taxon>
        <taxon>Ulvophyceae</taxon>
        <taxon>TCBD clade</taxon>
        <taxon>Bryopsidales</taxon>
        <taxon>Ostreobineae</taxon>
        <taxon>Ostreobiaceae</taxon>
        <taxon>Ostreobium</taxon>
    </lineage>
</organism>
<keyword evidence="2" id="KW-1185">Reference proteome</keyword>